<dbReference type="InterPro" id="IPR029058">
    <property type="entry name" value="AB_hydrolase_fold"/>
</dbReference>
<organism evidence="1 2">
    <name type="scientific">Brevundimonas vesicularis</name>
    <name type="common">Pseudomonas vesicularis</name>
    <dbReference type="NCBI Taxonomy" id="41276"/>
    <lineage>
        <taxon>Bacteria</taxon>
        <taxon>Pseudomonadati</taxon>
        <taxon>Pseudomonadota</taxon>
        <taxon>Alphaproteobacteria</taxon>
        <taxon>Caulobacterales</taxon>
        <taxon>Caulobacteraceae</taxon>
        <taxon>Brevundimonas</taxon>
    </lineage>
</organism>
<dbReference type="Proteomes" id="UP000251186">
    <property type="component" value="Unassembled WGS sequence"/>
</dbReference>
<protein>
    <submittedName>
        <fullName evidence="1">Predicted O-linked N-acetylglucosamine transferase, SPINDLY family</fullName>
    </submittedName>
</protein>
<dbReference type="Gene3D" id="1.25.40.10">
    <property type="entry name" value="Tetratricopeptide repeat domain"/>
    <property type="match status" value="1"/>
</dbReference>
<keyword evidence="1" id="KW-0808">Transferase</keyword>
<gene>
    <name evidence="1" type="ORF">NCTC11166_02515</name>
</gene>
<dbReference type="SUPFAM" id="SSF48452">
    <property type="entry name" value="TPR-like"/>
    <property type="match status" value="1"/>
</dbReference>
<dbReference type="InterPro" id="IPR011990">
    <property type="entry name" value="TPR-like_helical_dom_sf"/>
</dbReference>
<evidence type="ECO:0000313" key="1">
    <source>
        <dbReference type="EMBL" id="SPU55121.1"/>
    </source>
</evidence>
<evidence type="ECO:0000313" key="2">
    <source>
        <dbReference type="Proteomes" id="UP000251186"/>
    </source>
</evidence>
<dbReference type="Gene3D" id="3.40.50.1820">
    <property type="entry name" value="alpha/beta hydrolase"/>
    <property type="match status" value="1"/>
</dbReference>
<dbReference type="EMBL" id="UAQP01000014">
    <property type="protein sequence ID" value="SPU55121.1"/>
    <property type="molecule type" value="Genomic_DNA"/>
</dbReference>
<name>A0A2X1CLK8_BREVE</name>
<sequence>MRELFRSDNLVAREVACEDTSRWVVTFDNYSIGHGFDREGFGEAYLRSQGISAIHIMGRREDWYQYPEMSDVLTAVQEAISGASRSITYGSSMGGYAALRFADALNVDAALALSPQYSINPAIVPFEKRWLQDAERIVWLPEGEPPLPARAQAVAVYDPASIDKVHIDLIEGETDLIKIPVRYSGHPSASMLAEQQMLSPLLNDVLNGTLDAIEYRREAKARRKDSVTYHITLSESLASKRRDIALQLAERAIDIQPTHIGALQCLARALHLHGRDDEALSAYEEALDQSNRNVVIAVPYADLLSELGLHQSALALAREVTARPETSVMAHIHAWHGFIAQRAGAQAEAIEAVERAVLLHPTEKKYQKLLSYYRLNRSLIGRLRAILMKFRPRFGR</sequence>
<dbReference type="AlphaFoldDB" id="A0A2X1CLK8"/>
<proteinExistence type="predicted"/>
<dbReference type="GO" id="GO:0016740">
    <property type="term" value="F:transferase activity"/>
    <property type="evidence" value="ECO:0007669"/>
    <property type="project" value="UniProtKB-KW"/>
</dbReference>
<reference evidence="1 2" key="1">
    <citation type="submission" date="2018-06" db="EMBL/GenBank/DDBJ databases">
        <authorList>
            <consortium name="Pathogen Informatics"/>
            <person name="Doyle S."/>
        </authorList>
    </citation>
    <scope>NUCLEOTIDE SEQUENCE [LARGE SCALE GENOMIC DNA]</scope>
    <source>
        <strain evidence="1 2">NCTC11166</strain>
    </source>
</reference>
<dbReference type="SUPFAM" id="SSF53474">
    <property type="entry name" value="alpha/beta-Hydrolases"/>
    <property type="match status" value="1"/>
</dbReference>
<accession>A0A2X1CLK8</accession>